<dbReference type="EMBL" id="BAABFC010000016">
    <property type="protein sequence ID" value="GAA4501374.1"/>
    <property type="molecule type" value="Genomic_DNA"/>
</dbReference>
<dbReference type="RefSeq" id="WP_345013491.1">
    <property type="nucleotide sequence ID" value="NZ_BAABFC010000016.1"/>
</dbReference>
<organism evidence="3 4">
    <name type="scientific">Pseudaeromonas paramecii</name>
    <dbReference type="NCBI Taxonomy" id="2138166"/>
    <lineage>
        <taxon>Bacteria</taxon>
        <taxon>Pseudomonadati</taxon>
        <taxon>Pseudomonadota</taxon>
        <taxon>Gammaproteobacteria</taxon>
        <taxon>Aeromonadales</taxon>
        <taxon>Aeromonadaceae</taxon>
        <taxon>Pseudaeromonas</taxon>
    </lineage>
</organism>
<sequence>MKILSLRLKNLNALRGEWKIDFRLAPFAGGGLFAITGPTGAGKSTLLDAICLALYHQTPRLQVSPTQNELMTRHCAECLAEVEFEVKGVGYRAFWSQRRARLQPDGNLQPPQVELARLADGQILADKVRDKLEAVASLTGLDFARFTKSMLLSQGEFAAFLHAPANERAELLEELTGTEIYGRISCAVFDKSKQMKEACDTLQARLEGVSLLPEAARLALQADLTAHQQQLVQLQNALGAVRQASQWWQDWRRAEQQRQQAEQVLATLAQQEAEAAPQLARLAQDEPAQKLMLDYGRWQEQQVRVRQQSASREALALRQQELAQASAEQAQTVEQAQARLHQAQAAFQVRQTLIEQELLPLELASQGLTEQQAVLVKDAQQSETAWREQAQIVAALEQQQAQSQQAIRELEAELTPLLPLAPLSDRLPLWQWQLEQQQQMAADLLELTARRAAQAARLQQLEAQRAPLHQALSLAQAATADALAALRQLQGQGEHPEVGESLLLAQQAAQQRQACLLQLPPLLARYRQLQDQARQGAAQQAERQARLTALAQERDALREQYRQQQQHCHVLSQRQQEIQAAVQLAALRQSLIPGCPCPVCGATEHPLPQVANSQSHAELEAELALAQQQLEALKDRGNALSTELKWLAEQQEQEAARTPAWQGELATLAQQWQRLQPEDLNLGLEESAGLEAALTQATAALQHSEQALRQWQQWQQALLQAERRLGGVRQQEQQLQQQWDQLSAQQAQLTQQQEALQGQERAQQQSLDEARTQLAQGLAKVGLSMPAQEPLRWLADLQLGVARLQALQAQLQAARSQQATQAAELSLQQARVPQLQAEQARQAQRLSALTEQLQGLLARRQALVGAASIAQLKAESQAQLQQAEADVQAARDALTAVQTEKDRLQGQWLAACQASEQAEQLLAQRRQQWQAALDASMFADEAAFLAACLPDEVRQQLQQLRRHLDTQRLAAQGRLEQCQTGLDALSAARPTDRQDLAALAEQLTALEAQQGEVQQRLGQCQERLAADTERRQAHGRLLDELAQAREHYDEWAQLNHLIGSKEGDKFRRFAQGLTLEHLIILANGQLSRLHGRYRLERKPGESLEMRVVDTWQADAQRDTKTLSGGESFLVSLALALALSELVSHKTSIDSLFLDEGFGTLDTETLEVALDALDNLNASGKTIGIISHVAALKERIPVQIQVKKLPGLGISQLAAAYRVEERAADRHAAAI</sequence>
<dbReference type="PANTHER" id="PTHR32114">
    <property type="entry name" value="ABC TRANSPORTER ABCH.3"/>
    <property type="match status" value="1"/>
</dbReference>
<accession>A0ABP8QFY1</accession>
<dbReference type="InterPro" id="IPR027417">
    <property type="entry name" value="P-loop_NTPase"/>
</dbReference>
<evidence type="ECO:0000313" key="3">
    <source>
        <dbReference type="EMBL" id="GAA4501374.1"/>
    </source>
</evidence>
<dbReference type="Pfam" id="PF13476">
    <property type="entry name" value="AAA_23"/>
    <property type="match status" value="1"/>
</dbReference>
<dbReference type="Proteomes" id="UP001501321">
    <property type="component" value="Unassembled WGS sequence"/>
</dbReference>
<gene>
    <name evidence="3" type="ORF">GCM10023095_24460</name>
</gene>
<dbReference type="PANTHER" id="PTHR32114:SF2">
    <property type="entry name" value="ABC TRANSPORTER ABCH.3"/>
    <property type="match status" value="1"/>
</dbReference>
<dbReference type="Gene3D" id="3.40.50.300">
    <property type="entry name" value="P-loop containing nucleotide triphosphate hydrolases"/>
    <property type="match status" value="2"/>
</dbReference>
<feature type="domain" description="Rad50/SbcC-type AAA" evidence="2">
    <location>
        <begin position="5"/>
        <end position="207"/>
    </location>
</feature>
<name>A0ABP8QFY1_9GAMM</name>
<evidence type="ECO:0000256" key="1">
    <source>
        <dbReference type="SAM" id="Coils"/>
    </source>
</evidence>
<dbReference type="SUPFAM" id="SSF52540">
    <property type="entry name" value="P-loop containing nucleoside triphosphate hydrolases"/>
    <property type="match status" value="1"/>
</dbReference>
<keyword evidence="4" id="KW-1185">Reference proteome</keyword>
<feature type="coiled-coil region" evidence="1">
    <location>
        <begin position="866"/>
        <end position="907"/>
    </location>
</feature>
<evidence type="ECO:0000313" key="4">
    <source>
        <dbReference type="Proteomes" id="UP001501321"/>
    </source>
</evidence>
<comment type="caution">
    <text evidence="3">The sequence shown here is derived from an EMBL/GenBank/DDBJ whole genome shotgun (WGS) entry which is preliminary data.</text>
</comment>
<feature type="coiled-coil region" evidence="1">
    <location>
        <begin position="217"/>
        <end position="274"/>
    </location>
</feature>
<reference evidence="4" key="1">
    <citation type="journal article" date="2019" name="Int. J. Syst. Evol. Microbiol.">
        <title>The Global Catalogue of Microorganisms (GCM) 10K type strain sequencing project: providing services to taxonomists for standard genome sequencing and annotation.</title>
        <authorList>
            <consortium name="The Broad Institute Genomics Platform"/>
            <consortium name="The Broad Institute Genome Sequencing Center for Infectious Disease"/>
            <person name="Wu L."/>
            <person name="Ma J."/>
        </authorList>
    </citation>
    <scope>NUCLEOTIDE SEQUENCE [LARGE SCALE GENOMIC DNA]</scope>
    <source>
        <strain evidence="4">JCM 32226</strain>
    </source>
</reference>
<feature type="coiled-coil region" evidence="1">
    <location>
        <begin position="718"/>
        <end position="762"/>
    </location>
</feature>
<evidence type="ECO:0000259" key="2">
    <source>
        <dbReference type="Pfam" id="PF13476"/>
    </source>
</evidence>
<protein>
    <submittedName>
        <fullName evidence="3">AAA family ATPase</fullName>
    </submittedName>
</protein>
<feature type="coiled-coil region" evidence="1">
    <location>
        <begin position="616"/>
        <end position="643"/>
    </location>
</feature>
<dbReference type="InterPro" id="IPR038729">
    <property type="entry name" value="Rad50/SbcC_AAA"/>
</dbReference>
<keyword evidence="1" id="KW-0175">Coiled coil</keyword>
<dbReference type="Pfam" id="PF13558">
    <property type="entry name" value="SbcC_Walker_B"/>
    <property type="match status" value="1"/>
</dbReference>
<proteinExistence type="predicted"/>